<keyword evidence="1" id="KW-0812">Transmembrane</keyword>
<keyword evidence="3" id="KW-1185">Reference proteome</keyword>
<feature type="transmembrane region" description="Helical" evidence="1">
    <location>
        <begin position="25"/>
        <end position="50"/>
    </location>
</feature>
<evidence type="ECO:0000313" key="3">
    <source>
        <dbReference type="Proteomes" id="UP001163046"/>
    </source>
</evidence>
<evidence type="ECO:0000256" key="1">
    <source>
        <dbReference type="SAM" id="Phobius"/>
    </source>
</evidence>
<name>A0A9W9YBP4_9CNID</name>
<reference evidence="2" key="1">
    <citation type="submission" date="2023-01" db="EMBL/GenBank/DDBJ databases">
        <title>Genome assembly of the deep-sea coral Lophelia pertusa.</title>
        <authorList>
            <person name="Herrera S."/>
            <person name="Cordes E."/>
        </authorList>
    </citation>
    <scope>NUCLEOTIDE SEQUENCE</scope>
    <source>
        <strain evidence="2">USNM1676648</strain>
        <tissue evidence="2">Polyp</tissue>
    </source>
</reference>
<proteinExistence type="predicted"/>
<gene>
    <name evidence="2" type="ORF">OS493_019240</name>
</gene>
<evidence type="ECO:0000313" key="2">
    <source>
        <dbReference type="EMBL" id="KAJ7331648.1"/>
    </source>
</evidence>
<protein>
    <submittedName>
        <fullName evidence="2">Uncharacterized protein</fullName>
    </submittedName>
</protein>
<keyword evidence="1" id="KW-1133">Transmembrane helix</keyword>
<dbReference type="Proteomes" id="UP001163046">
    <property type="component" value="Unassembled WGS sequence"/>
</dbReference>
<comment type="caution">
    <text evidence="2">The sequence shown here is derived from an EMBL/GenBank/DDBJ whole genome shotgun (WGS) entry which is preliminary data.</text>
</comment>
<organism evidence="2 3">
    <name type="scientific">Desmophyllum pertusum</name>
    <dbReference type="NCBI Taxonomy" id="174260"/>
    <lineage>
        <taxon>Eukaryota</taxon>
        <taxon>Metazoa</taxon>
        <taxon>Cnidaria</taxon>
        <taxon>Anthozoa</taxon>
        <taxon>Hexacorallia</taxon>
        <taxon>Scleractinia</taxon>
        <taxon>Caryophylliina</taxon>
        <taxon>Caryophylliidae</taxon>
        <taxon>Desmophyllum</taxon>
    </lineage>
</organism>
<sequence>MISVYIPLLCFHFYTVVNPKSEGNVVLFSIIGGLYWLLGSAGILVLIIVFGSRVSEKICSVQDIMQTVEVPDGDEGKLLLFLFYLNAGEPRDCRGPCLLFCCYAHIAK</sequence>
<dbReference type="EMBL" id="MU827788">
    <property type="protein sequence ID" value="KAJ7331648.1"/>
    <property type="molecule type" value="Genomic_DNA"/>
</dbReference>
<dbReference type="OrthoDB" id="5971935at2759"/>
<keyword evidence="1" id="KW-0472">Membrane</keyword>
<dbReference type="AlphaFoldDB" id="A0A9W9YBP4"/>
<accession>A0A9W9YBP4</accession>